<dbReference type="InterPro" id="IPR035513">
    <property type="entry name" value="Invertase/methylesterase_inhib"/>
</dbReference>
<evidence type="ECO:0000256" key="2">
    <source>
        <dbReference type="ARBA" id="ARBA00023157"/>
    </source>
</evidence>
<dbReference type="Pfam" id="PF04043">
    <property type="entry name" value="PMEI"/>
    <property type="match status" value="1"/>
</dbReference>
<organism evidence="6 7">
    <name type="scientific">Corchorus capsularis</name>
    <name type="common">Jute</name>
    <dbReference type="NCBI Taxonomy" id="210143"/>
    <lineage>
        <taxon>Eukaryota</taxon>
        <taxon>Viridiplantae</taxon>
        <taxon>Streptophyta</taxon>
        <taxon>Embryophyta</taxon>
        <taxon>Tracheophyta</taxon>
        <taxon>Spermatophyta</taxon>
        <taxon>Magnoliopsida</taxon>
        <taxon>eudicotyledons</taxon>
        <taxon>Gunneridae</taxon>
        <taxon>Pentapetalae</taxon>
        <taxon>rosids</taxon>
        <taxon>malvids</taxon>
        <taxon>Malvales</taxon>
        <taxon>Malvaceae</taxon>
        <taxon>Grewioideae</taxon>
        <taxon>Apeibeae</taxon>
        <taxon>Corchorus</taxon>
    </lineage>
</organism>
<dbReference type="Proteomes" id="UP000188268">
    <property type="component" value="Unassembled WGS sequence"/>
</dbReference>
<keyword evidence="2" id="KW-1015">Disulfide bond</keyword>
<dbReference type="CDD" id="cd15795">
    <property type="entry name" value="PMEI-Pla_a_1_like"/>
    <property type="match status" value="1"/>
</dbReference>
<dbReference type="InterPro" id="IPR034088">
    <property type="entry name" value="Pla_a_1-like"/>
</dbReference>
<keyword evidence="1 4" id="KW-0732">Signal</keyword>
<dbReference type="OrthoDB" id="1915198at2759"/>
<evidence type="ECO:0000313" key="6">
    <source>
        <dbReference type="EMBL" id="OMO69680.1"/>
    </source>
</evidence>
<keyword evidence="7" id="KW-1185">Reference proteome</keyword>
<protein>
    <submittedName>
        <fullName evidence="6">Pectinesterase inhibitor</fullName>
    </submittedName>
</protein>
<evidence type="ECO:0000256" key="1">
    <source>
        <dbReference type="ARBA" id="ARBA00022729"/>
    </source>
</evidence>
<dbReference type="SUPFAM" id="SSF101148">
    <property type="entry name" value="Plant invertase/pectin methylesterase inhibitor"/>
    <property type="match status" value="1"/>
</dbReference>
<feature type="chain" id="PRO_5012593714" evidence="4">
    <location>
        <begin position="29"/>
        <end position="192"/>
    </location>
</feature>
<dbReference type="AlphaFoldDB" id="A0A1R3HHA9"/>
<evidence type="ECO:0000313" key="7">
    <source>
        <dbReference type="Proteomes" id="UP000188268"/>
    </source>
</evidence>
<feature type="domain" description="Pectinesterase inhibitor" evidence="5">
    <location>
        <begin position="27"/>
        <end position="180"/>
    </location>
</feature>
<evidence type="ECO:0000256" key="3">
    <source>
        <dbReference type="ARBA" id="ARBA00038471"/>
    </source>
</evidence>
<comment type="similarity">
    <text evidence="3">Belongs to the PMEI family.</text>
</comment>
<dbReference type="FunFam" id="1.20.140.40:FF:000002">
    <property type="entry name" value="Putative invertase inhibitor"/>
    <property type="match status" value="1"/>
</dbReference>
<dbReference type="PANTHER" id="PTHR35357:SF17">
    <property type="entry name" value="PECTINESTERASE INHIBITOR 12"/>
    <property type="match status" value="1"/>
</dbReference>
<dbReference type="NCBIfam" id="TIGR01614">
    <property type="entry name" value="PME_inhib"/>
    <property type="match status" value="1"/>
</dbReference>
<proteinExistence type="inferred from homology"/>
<evidence type="ECO:0000259" key="5">
    <source>
        <dbReference type="SMART" id="SM00856"/>
    </source>
</evidence>
<dbReference type="SMART" id="SM00856">
    <property type="entry name" value="PMEI"/>
    <property type="match status" value="1"/>
</dbReference>
<evidence type="ECO:0000256" key="4">
    <source>
        <dbReference type="SAM" id="SignalP"/>
    </source>
</evidence>
<dbReference type="GO" id="GO:0004857">
    <property type="term" value="F:enzyme inhibitor activity"/>
    <property type="evidence" value="ECO:0007669"/>
    <property type="project" value="InterPro"/>
</dbReference>
<comment type="caution">
    <text evidence="6">The sequence shown here is derived from an EMBL/GenBank/DDBJ whole genome shotgun (WGS) entry which is preliminary data.</text>
</comment>
<sequence>MKMKKQNFPFPLFLFFLISSSTFHAIYAGDLIRETCKKCAQRDPNLSYKFCVTSLQAAPKSHCADDLRDLGVISIKLVRRNMTSSRSYIKELLKNKKLEPFVRSCLHDCLDLFSDAISVTKEAMDDFKSKHYDDANIDMSSVMDASTTCEDGFHEKQGLVSPLTKRNNDTFQLTAISLSIINMLRSNYTLLD</sequence>
<dbReference type="GO" id="GO:0005576">
    <property type="term" value="C:extracellular region"/>
    <property type="evidence" value="ECO:0007669"/>
    <property type="project" value="UniProtKB-ARBA"/>
</dbReference>
<dbReference type="InterPro" id="IPR006501">
    <property type="entry name" value="Pectinesterase_inhib_dom"/>
</dbReference>
<dbReference type="EMBL" id="AWWV01011980">
    <property type="protein sequence ID" value="OMO69680.1"/>
    <property type="molecule type" value="Genomic_DNA"/>
</dbReference>
<gene>
    <name evidence="6" type="ORF">CCACVL1_19336</name>
</gene>
<dbReference type="PANTHER" id="PTHR35357">
    <property type="entry name" value="OS02G0537100 PROTEIN"/>
    <property type="match status" value="1"/>
</dbReference>
<name>A0A1R3HHA9_COCAP</name>
<dbReference type="STRING" id="210143.A0A1R3HHA9"/>
<dbReference type="Gramene" id="OMO69680">
    <property type="protein sequence ID" value="OMO69680"/>
    <property type="gene ID" value="CCACVL1_19336"/>
</dbReference>
<accession>A0A1R3HHA9</accession>
<feature type="signal peptide" evidence="4">
    <location>
        <begin position="1"/>
        <end position="28"/>
    </location>
</feature>
<dbReference type="OMA" id="SCLEACM"/>
<reference evidence="6 7" key="1">
    <citation type="submission" date="2013-09" db="EMBL/GenBank/DDBJ databases">
        <title>Corchorus capsularis genome sequencing.</title>
        <authorList>
            <person name="Alam M."/>
            <person name="Haque M.S."/>
            <person name="Islam M.S."/>
            <person name="Emdad E.M."/>
            <person name="Islam M.M."/>
            <person name="Ahmed B."/>
            <person name="Halim A."/>
            <person name="Hossen Q.M.M."/>
            <person name="Hossain M.Z."/>
            <person name="Ahmed R."/>
            <person name="Khan M.M."/>
            <person name="Islam R."/>
            <person name="Rashid M.M."/>
            <person name="Khan S.A."/>
            <person name="Rahman M.S."/>
            <person name="Alam M."/>
        </authorList>
    </citation>
    <scope>NUCLEOTIDE SEQUENCE [LARGE SCALE GENOMIC DNA]</scope>
    <source>
        <strain evidence="7">cv. CVL-1</strain>
        <tissue evidence="6">Whole seedling</tissue>
    </source>
</reference>
<dbReference type="Gene3D" id="1.20.140.40">
    <property type="entry name" value="Invertase/pectin methylesterase inhibitor family protein"/>
    <property type="match status" value="1"/>
</dbReference>